<dbReference type="Proteomes" id="UP000593566">
    <property type="component" value="Unassembled WGS sequence"/>
</dbReference>
<organism evidence="3 4">
    <name type="scientific">Letharia lupina</name>
    <dbReference type="NCBI Taxonomy" id="560253"/>
    <lineage>
        <taxon>Eukaryota</taxon>
        <taxon>Fungi</taxon>
        <taxon>Dikarya</taxon>
        <taxon>Ascomycota</taxon>
        <taxon>Pezizomycotina</taxon>
        <taxon>Lecanoromycetes</taxon>
        <taxon>OSLEUM clade</taxon>
        <taxon>Lecanoromycetidae</taxon>
        <taxon>Lecanorales</taxon>
        <taxon>Lecanorineae</taxon>
        <taxon>Parmeliaceae</taxon>
        <taxon>Letharia</taxon>
    </lineage>
</organism>
<accession>A0A8H6FHE6</accession>
<comment type="function">
    <text evidence="1">Component of the MICOS complex, a large protein complex of the mitochondrial inner membrane that plays crucial roles in the maintenance of crista junctions, inner membrane architecture, and formation of contact sites to the outer membrane.</text>
</comment>
<dbReference type="PANTHER" id="PTHR28268">
    <property type="entry name" value="MICOS SUBUNIT MIC26"/>
    <property type="match status" value="1"/>
</dbReference>
<dbReference type="AlphaFoldDB" id="A0A8H6FHE6"/>
<keyword evidence="1" id="KW-0999">Mitochondrion inner membrane</keyword>
<dbReference type="PANTHER" id="PTHR28268:SF1">
    <property type="entry name" value="MICOS SUBUNIT MIC26"/>
    <property type="match status" value="1"/>
</dbReference>
<evidence type="ECO:0000313" key="3">
    <source>
        <dbReference type="EMBL" id="KAF6228231.1"/>
    </source>
</evidence>
<dbReference type="EMBL" id="JACCJB010000004">
    <property type="protein sequence ID" value="KAF6228231.1"/>
    <property type="molecule type" value="Genomic_DNA"/>
</dbReference>
<sequence>MTFRPLLRQLPRKPIYDDLALLDPPKSSPAPKEDSLPSSPTPTDRLAGQIKHARLFIHAHTVRTEDRLNNFMSTVLHQEHSFTQTIASLAPPPETHERVMPGALYVLVAAMTGSIISRNRNILLRATVPFAVGLGAAWIVLPVTTRNVGELVWTYEEKAPVISINHMRVRGAIEEGWRQAKIREEATKKWFDERVGESREAVEGWVRKGR</sequence>
<dbReference type="Pfam" id="PF09769">
    <property type="entry name" value="ApoO"/>
    <property type="match status" value="1"/>
</dbReference>
<dbReference type="InterPro" id="IPR033181">
    <property type="entry name" value="Mic26_fungi"/>
</dbReference>
<keyword evidence="4" id="KW-1185">Reference proteome</keyword>
<comment type="subcellular location">
    <subcellularLocation>
        <location evidence="1">Mitochondrion inner membrane</location>
    </subcellularLocation>
</comment>
<comment type="caution">
    <text evidence="3">The sequence shown here is derived from an EMBL/GenBank/DDBJ whole genome shotgun (WGS) entry which is preliminary data.</text>
</comment>
<keyword evidence="1" id="KW-0496">Mitochondrion</keyword>
<dbReference type="GeneID" id="59336358"/>
<dbReference type="GO" id="GO:0061617">
    <property type="term" value="C:MICOS complex"/>
    <property type="evidence" value="ECO:0007669"/>
    <property type="project" value="UniProtKB-UniRule"/>
</dbReference>
<proteinExistence type="predicted"/>
<evidence type="ECO:0000256" key="2">
    <source>
        <dbReference type="SAM" id="MobiDB-lite"/>
    </source>
</evidence>
<reference evidence="3 4" key="1">
    <citation type="journal article" date="2020" name="Genomics">
        <title>Complete, high-quality genomes from long-read metagenomic sequencing of two wolf lichen thalli reveals enigmatic genome architecture.</title>
        <authorList>
            <person name="McKenzie S.K."/>
            <person name="Walston R.F."/>
            <person name="Allen J.L."/>
        </authorList>
    </citation>
    <scope>NUCLEOTIDE SEQUENCE [LARGE SCALE GENOMIC DNA]</scope>
    <source>
        <strain evidence="3">WasteWater1</strain>
    </source>
</reference>
<evidence type="ECO:0000256" key="1">
    <source>
        <dbReference type="RuleBase" id="RU363021"/>
    </source>
</evidence>
<dbReference type="RefSeq" id="XP_037156165.1">
    <property type="nucleotide sequence ID" value="XM_037298829.1"/>
</dbReference>
<protein>
    <recommendedName>
        <fullName evidence="1">MICOS complex subunit</fullName>
    </recommendedName>
</protein>
<evidence type="ECO:0000313" key="4">
    <source>
        <dbReference type="Proteomes" id="UP000593566"/>
    </source>
</evidence>
<feature type="region of interest" description="Disordered" evidence="2">
    <location>
        <begin position="18"/>
        <end position="44"/>
    </location>
</feature>
<dbReference type="GO" id="GO:0044284">
    <property type="term" value="C:mitochondrial crista junction"/>
    <property type="evidence" value="ECO:0007669"/>
    <property type="project" value="TreeGrafter"/>
</dbReference>
<comment type="subunit">
    <text evidence="1">Component of the mitochondrial contact site and cristae organizing system (MICOS) complex.</text>
</comment>
<name>A0A8H6FHE6_9LECA</name>
<keyword evidence="1" id="KW-0472">Membrane</keyword>
<dbReference type="GO" id="GO:0042407">
    <property type="term" value="P:cristae formation"/>
    <property type="evidence" value="ECO:0007669"/>
    <property type="project" value="InterPro"/>
</dbReference>
<gene>
    <name evidence="3" type="ORF">HO133_007961</name>
</gene>
<dbReference type="InterPro" id="IPR019166">
    <property type="entry name" value="MIC26/MIC27"/>
</dbReference>